<protein>
    <recommendedName>
        <fullName evidence="2">DUF4550 domain-containing protein</fullName>
    </recommendedName>
</protein>
<gene>
    <name evidence="3" type="ORF">LYPA_23C011105</name>
</gene>
<organism evidence="3 4">
    <name type="scientific">Lynx pardinus</name>
    <name type="common">Iberian lynx</name>
    <name type="synonym">Felis pardina</name>
    <dbReference type="NCBI Taxonomy" id="191816"/>
    <lineage>
        <taxon>Eukaryota</taxon>
        <taxon>Metazoa</taxon>
        <taxon>Chordata</taxon>
        <taxon>Craniata</taxon>
        <taxon>Vertebrata</taxon>
        <taxon>Euteleostomi</taxon>
        <taxon>Mammalia</taxon>
        <taxon>Eutheria</taxon>
        <taxon>Laurasiatheria</taxon>
        <taxon>Carnivora</taxon>
        <taxon>Feliformia</taxon>
        <taxon>Felidae</taxon>
        <taxon>Felinae</taxon>
        <taxon>Lynx</taxon>
    </lineage>
</organism>
<feature type="region of interest" description="Disordered" evidence="1">
    <location>
        <begin position="329"/>
        <end position="357"/>
    </location>
</feature>
<feature type="compositionally biased region" description="Basic and acidic residues" evidence="1">
    <location>
        <begin position="329"/>
        <end position="338"/>
    </location>
</feature>
<sequence>MSLHAWEWEDEDRASMGPMSSMGSFYQSGSEWDTEEYLKVRTQALELDSDHPRSKSSHGPADSFQSDVPQAVPCKFVISLAFPVTAGHRGKHTCFIEKHRKHSRMDKHASKARCYYHMEYFLLPDDGEPKKIDMVVFPTVAKLFLDSGVKTVRPWQEGDKIWVSWTQTFNINMTKELLKKINVHKITLKVWDTKDKVSRKVRYYRLKTPAYSEDAGSFEEVKNLVLSQRRLCEEDAHIRKEWNQEHAPEKAEKAGKHIKPSHAEPETFSKSSEEYEKALRMDDLGTVRWSTSREPTVYLETAPGMEMKELMERSFSSLTNIVEKQKFQSKRKESEVKKKSQKRKRKSRVEDSDSKGAGNWKHGAFSTELVLMPLLAGWQTVTSCGCWKSASILDCYLSFKTEVPIMTEEQKQDLNPLTIKIKCVSCLPSQPVPIHELERLCTPVYCKYKFFKTPVHKTEGKPHGVHIYFQDINVIFLGPMQPSDLREYLEGPPMVVEVHDRDRKLEEYSRKPTLFGDDPLDSHLNFQALISPEETENNPFESQNKIWDPYGVAKVSFADLLLGHKYLNLVVPIHRCEPKPTHHGRDGRSRKVVGFRFPPGGFQHSSVPMGNYLEANSQLKLRVDIAVPLRASAEAPDPELTGTLFGRIIFVFDSRKISLLSSLLQDISMINAKALDLDAYSAGNIQQILSAFKMHMRIQERQDLDVLTGFHLLDGKIHLLILEGLADQGLKRLWDSHQSRNTKAEHGKCKVLYNSALLFRHRLYADLETVLYQVHLFKPLSQLMKHSVLYVRNTVPEKTFQALTRIYCICYHSSKLREVITGDLLPSSAMVKDLSQELGLPISQGLTDGKPLVLPTPPTPNLADFRGQKSDLAYEIQAHQEKYLQWRNAMVLKNRGQERSLIQKNIARVYQVGKKPPKSVVKVIRIAAPAKDAVYNYSIQTLNSTQLAKKELYREMAKEPRKRFTYSQNYLSAMVEPQDSEEEEKKAKKQSRQAWLTANGFQLTGLHKSTESDRHIRLPPVGMVTELNEEWRENTPLANMLDRRRWTWDRRHQDFDLYGKPPLFFELPPSPVLKPRTVGRWFLGERTAHQKNVWSGRSSSPSPKQVPASLVPQAATSPTKLAEAPQIPGVTNCLLSVSSAPGIRSSSRACRAKPKEVP</sequence>
<dbReference type="EMBL" id="CAAGRJ010013366">
    <property type="protein sequence ID" value="VFV29922.1"/>
    <property type="molecule type" value="Genomic_DNA"/>
</dbReference>
<feature type="region of interest" description="Disordered" evidence="1">
    <location>
        <begin position="1092"/>
        <end position="1125"/>
    </location>
</feature>
<feature type="region of interest" description="Disordered" evidence="1">
    <location>
        <begin position="241"/>
        <end position="275"/>
    </location>
</feature>
<feature type="domain" description="DUF4550" evidence="2">
    <location>
        <begin position="115"/>
        <end position="207"/>
    </location>
</feature>
<evidence type="ECO:0000259" key="2">
    <source>
        <dbReference type="Pfam" id="PF15084"/>
    </source>
</evidence>
<keyword evidence="4" id="KW-1185">Reference proteome</keyword>
<accession>A0A485NIA2</accession>
<dbReference type="AlphaFoldDB" id="A0A485NIA2"/>
<evidence type="ECO:0000313" key="4">
    <source>
        <dbReference type="Proteomes" id="UP000386466"/>
    </source>
</evidence>
<evidence type="ECO:0000256" key="1">
    <source>
        <dbReference type="SAM" id="MobiDB-lite"/>
    </source>
</evidence>
<dbReference type="PANTHER" id="PTHR33667">
    <property type="entry name" value="SI:DKEY-57N24.6"/>
    <property type="match status" value="1"/>
</dbReference>
<evidence type="ECO:0000313" key="3">
    <source>
        <dbReference type="EMBL" id="VFV29922.1"/>
    </source>
</evidence>
<dbReference type="PANTHER" id="PTHR33667:SF7">
    <property type="entry name" value="RIKEN CDNA 1810020O05 GENE"/>
    <property type="match status" value="1"/>
</dbReference>
<reference evidence="3 4" key="1">
    <citation type="submission" date="2019-01" db="EMBL/GenBank/DDBJ databases">
        <authorList>
            <person name="Alioto T."/>
            <person name="Alioto T."/>
        </authorList>
    </citation>
    <scope>NUCLEOTIDE SEQUENCE [LARGE SCALE GENOMIC DNA]</scope>
</reference>
<dbReference type="Pfam" id="PF15084">
    <property type="entry name" value="DUF4550"/>
    <property type="match status" value="1"/>
</dbReference>
<feature type="compositionally biased region" description="Polar residues" evidence="1">
    <location>
        <begin position="1092"/>
        <end position="1103"/>
    </location>
</feature>
<proteinExistence type="predicted"/>
<name>A0A485NIA2_LYNPA</name>
<dbReference type="InterPro" id="IPR027876">
    <property type="entry name" value="DUF4550"/>
</dbReference>
<dbReference type="Proteomes" id="UP000386466">
    <property type="component" value="Unassembled WGS sequence"/>
</dbReference>